<evidence type="ECO:0000256" key="1">
    <source>
        <dbReference type="SAM" id="MobiDB-lite"/>
    </source>
</evidence>
<name>K3XHG6_SETIT</name>
<feature type="region of interest" description="Disordered" evidence="1">
    <location>
        <begin position="376"/>
        <end position="416"/>
    </location>
</feature>
<gene>
    <name evidence="3" type="primary">LOC101770573</name>
    <name evidence="2" type="ORF">SETIT_5G432400v2</name>
</gene>
<dbReference type="Gramene" id="KQL08367">
    <property type="protein sequence ID" value="KQL08367"/>
    <property type="gene ID" value="SETIT_001337mg"/>
</dbReference>
<reference evidence="2 4" key="1">
    <citation type="journal article" date="2012" name="Nat. Biotechnol.">
        <title>Reference genome sequence of the model plant Setaria.</title>
        <authorList>
            <person name="Bennetzen J.L."/>
            <person name="Schmutz J."/>
            <person name="Wang H."/>
            <person name="Percifield R."/>
            <person name="Hawkins J."/>
            <person name="Pontaroli A.C."/>
            <person name="Estep M."/>
            <person name="Feng L."/>
            <person name="Vaughn J.N."/>
            <person name="Grimwood J."/>
            <person name="Jenkins J."/>
            <person name="Barry K."/>
            <person name="Lindquist E."/>
            <person name="Hellsten U."/>
            <person name="Deshpande S."/>
            <person name="Wang X."/>
            <person name="Wu X."/>
            <person name="Mitros T."/>
            <person name="Triplett J."/>
            <person name="Yang X."/>
            <person name="Ye C.Y."/>
            <person name="Mauro-Herrera M."/>
            <person name="Wang L."/>
            <person name="Li P."/>
            <person name="Sharma M."/>
            <person name="Sharma R."/>
            <person name="Ronald P.C."/>
            <person name="Panaud O."/>
            <person name="Kellogg E.A."/>
            <person name="Brutnell T.P."/>
            <person name="Doust A.N."/>
            <person name="Tuskan G.A."/>
            <person name="Rokhsar D."/>
            <person name="Devos K.M."/>
        </authorList>
    </citation>
    <scope>NUCLEOTIDE SEQUENCE [LARGE SCALE GENOMIC DNA]</scope>
    <source>
        <strain evidence="4">cv. Yugu1</strain>
        <strain evidence="2">Yugu1</strain>
    </source>
</reference>
<feature type="compositionally biased region" description="Basic residues" evidence="1">
    <location>
        <begin position="450"/>
        <end position="465"/>
    </location>
</feature>
<evidence type="ECO:0000313" key="3">
    <source>
        <dbReference type="EnsemblPlants" id="KQL08367"/>
    </source>
</evidence>
<feature type="compositionally biased region" description="Basic and acidic residues" evidence="1">
    <location>
        <begin position="385"/>
        <end position="403"/>
    </location>
</feature>
<evidence type="ECO:0000313" key="2">
    <source>
        <dbReference type="EMBL" id="RCV28801.1"/>
    </source>
</evidence>
<accession>K3XHG6</accession>
<dbReference type="AlphaFoldDB" id="K3XHG6"/>
<sequence length="465" mass="48511">MPWPWSACGSVHLLGEEGAEPEQPLRRVPFLGGALRAPRVVPAAGRGRGHARRRLVVVCGFGGGGCGRGGGGLLLGAGLLLLRGGLLQLVAPQLPHGAGAPDADAGAAGARVVVTALAGHQPPQHGGGAVASGGCGGGGQRHRLGGRSIFFCCRWFCCCCGGGDSSCNRGGRGNGRRRPGGLSAGVAAGARGAAHLARGWRRGRRRARGAGIGISTRIGVGTGAGVGVGILIWLGPAQGACCCRAAGGVAGGAAPGEGPDVDVDELGVPADAAHAALHLLAVLGLAAARLEDVLPLERDRREVRRRRDAGLRERLRGLLPFRSRLWHRDLRGVRRVLEVRILGVGLGALGVAFSGSNVAIGGGRLEGVEREHDAAGEELVGGEQGRGRERGRVPAHHPELELRRRGRGRRRPPGLDAALRRRRRKRLHGVRHCYCPLRQQQRKPPADSGKRKRRPGSVSHSRRRR</sequence>
<dbReference type="EMBL" id="AGNK02003437">
    <property type="status" value="NOT_ANNOTATED_CDS"/>
    <property type="molecule type" value="Genomic_DNA"/>
</dbReference>
<proteinExistence type="predicted"/>
<organism evidence="3 4">
    <name type="scientific">Setaria italica</name>
    <name type="common">Foxtail millet</name>
    <name type="synonym">Panicum italicum</name>
    <dbReference type="NCBI Taxonomy" id="4555"/>
    <lineage>
        <taxon>Eukaryota</taxon>
        <taxon>Viridiplantae</taxon>
        <taxon>Streptophyta</taxon>
        <taxon>Embryophyta</taxon>
        <taxon>Tracheophyta</taxon>
        <taxon>Spermatophyta</taxon>
        <taxon>Magnoliopsida</taxon>
        <taxon>Liliopsida</taxon>
        <taxon>Poales</taxon>
        <taxon>Poaceae</taxon>
        <taxon>PACMAD clade</taxon>
        <taxon>Panicoideae</taxon>
        <taxon>Panicodae</taxon>
        <taxon>Paniceae</taxon>
        <taxon>Cenchrinae</taxon>
        <taxon>Setaria</taxon>
    </lineage>
</organism>
<reference evidence="3" key="3">
    <citation type="submission" date="2018-08" db="UniProtKB">
        <authorList>
            <consortium name="EnsemblPlants"/>
        </authorList>
    </citation>
    <scope>IDENTIFICATION</scope>
    <source>
        <strain evidence="3">Yugu1</strain>
    </source>
</reference>
<dbReference type="Proteomes" id="UP000004995">
    <property type="component" value="Unassembled WGS sequence"/>
</dbReference>
<dbReference type="EMBL" id="CM003532">
    <property type="protein sequence ID" value="RCV28801.1"/>
    <property type="molecule type" value="Genomic_DNA"/>
</dbReference>
<reference evidence="2" key="2">
    <citation type="submission" date="2015-07" db="EMBL/GenBank/DDBJ databases">
        <authorList>
            <person name="Noorani M."/>
        </authorList>
    </citation>
    <scope>NUCLEOTIDE SEQUENCE</scope>
    <source>
        <strain evidence="2">Yugu1</strain>
    </source>
</reference>
<keyword evidence="4" id="KW-1185">Reference proteome</keyword>
<dbReference type="EnsemblPlants" id="KQL08367">
    <property type="protein sequence ID" value="KQL08367"/>
    <property type="gene ID" value="SETIT_001337mg"/>
</dbReference>
<feature type="region of interest" description="Disordered" evidence="1">
    <location>
        <begin position="430"/>
        <end position="465"/>
    </location>
</feature>
<evidence type="ECO:0000313" key="4">
    <source>
        <dbReference type="Proteomes" id="UP000004995"/>
    </source>
</evidence>
<protein>
    <submittedName>
        <fullName evidence="2 3">Uncharacterized protein</fullName>
    </submittedName>
</protein>
<dbReference type="HOGENOM" id="CLU_588508_0_0_1"/>